<accession>G4T6V9</accession>
<comment type="caution">
    <text evidence="3">The sequence shown here is derived from an EMBL/GenBank/DDBJ whole genome shotgun (WGS) entry which is preliminary data.</text>
</comment>
<evidence type="ECO:0000256" key="1">
    <source>
        <dbReference type="SAM" id="MobiDB-lite"/>
    </source>
</evidence>
<dbReference type="Proteomes" id="UP000007148">
    <property type="component" value="Unassembled WGS sequence"/>
</dbReference>
<sequence length="383" mass="42612">MSIPSPVIPHAPALSAHSPVLNTAVLSGDSDSSSDDEPPRVINARRGRDSLPKRHRSRSRSKSTVGCDCKGKESECKCAHTETKQSCPCTASDYHASNYPHRMVPPWWHSPYHPEYPYAPYLHPQEAPWKVHQAWLPPRTEHVSPIESTGIPPLIVPDTSYAYVPAADIPWATPAPSLITMEQPLEKKEPENKKKKNESKEIKLNPAWGKFASKQALVESSTTLSHRKLSQISIHPLLTLETCRTLLFCNVFGAAPELTNDEQDIEEFLHDPATVPRLTAVTLSLGPAGSLSIINRHGVLVGDILTQIQQYMEREIERSFWDKLPHVQRHNAKESCRRRRAAGHVSSSRVVMGDLLEGNIIFSGMASPARGSGGVFETHWEEH</sequence>
<evidence type="ECO:0000313" key="3">
    <source>
        <dbReference type="EMBL" id="CCA67056.1"/>
    </source>
</evidence>
<dbReference type="InterPro" id="IPR046522">
    <property type="entry name" value="DUF6699"/>
</dbReference>
<dbReference type="HOGENOM" id="CLU_721819_0_0_1"/>
<name>G4T6V9_SERID</name>
<feature type="domain" description="DUF6699" evidence="2">
    <location>
        <begin position="261"/>
        <end position="367"/>
    </location>
</feature>
<gene>
    <name evidence="3" type="ORF">PIIN_00893</name>
</gene>
<evidence type="ECO:0000259" key="2">
    <source>
        <dbReference type="Pfam" id="PF20415"/>
    </source>
</evidence>
<dbReference type="Pfam" id="PF20415">
    <property type="entry name" value="DUF6699"/>
    <property type="match status" value="1"/>
</dbReference>
<dbReference type="InParanoid" id="G4T6V9"/>
<feature type="region of interest" description="Disordered" evidence="1">
    <location>
        <begin position="24"/>
        <end position="67"/>
    </location>
</feature>
<organism evidence="3 4">
    <name type="scientific">Serendipita indica (strain DSM 11827)</name>
    <name type="common">Root endophyte fungus</name>
    <name type="synonym">Piriformospora indica</name>
    <dbReference type="NCBI Taxonomy" id="1109443"/>
    <lineage>
        <taxon>Eukaryota</taxon>
        <taxon>Fungi</taxon>
        <taxon>Dikarya</taxon>
        <taxon>Basidiomycota</taxon>
        <taxon>Agaricomycotina</taxon>
        <taxon>Agaricomycetes</taxon>
        <taxon>Sebacinales</taxon>
        <taxon>Serendipitaceae</taxon>
        <taxon>Serendipita</taxon>
    </lineage>
</organism>
<proteinExistence type="predicted"/>
<reference evidence="3 4" key="1">
    <citation type="journal article" date="2011" name="PLoS Pathog.">
        <title>Endophytic Life Strategies Decoded by Genome and Transcriptome Analyses of the Mutualistic Root Symbiont Piriformospora indica.</title>
        <authorList>
            <person name="Zuccaro A."/>
            <person name="Lahrmann U."/>
            <person name="Guldener U."/>
            <person name="Langen G."/>
            <person name="Pfiffi S."/>
            <person name="Biedenkopf D."/>
            <person name="Wong P."/>
            <person name="Samans B."/>
            <person name="Grimm C."/>
            <person name="Basiewicz M."/>
            <person name="Murat C."/>
            <person name="Martin F."/>
            <person name="Kogel K.H."/>
        </authorList>
    </citation>
    <scope>NUCLEOTIDE SEQUENCE [LARGE SCALE GENOMIC DNA]</scope>
    <source>
        <strain evidence="3 4">DSM 11827</strain>
    </source>
</reference>
<dbReference type="OrthoDB" id="3144234at2759"/>
<dbReference type="AlphaFoldDB" id="G4T6V9"/>
<dbReference type="EMBL" id="CAFZ01000009">
    <property type="protein sequence ID" value="CCA67056.1"/>
    <property type="molecule type" value="Genomic_DNA"/>
</dbReference>
<protein>
    <recommendedName>
        <fullName evidence="2">DUF6699 domain-containing protein</fullName>
    </recommendedName>
</protein>
<keyword evidence="4" id="KW-1185">Reference proteome</keyword>
<evidence type="ECO:0000313" key="4">
    <source>
        <dbReference type="Proteomes" id="UP000007148"/>
    </source>
</evidence>